<dbReference type="PANTHER" id="PTHR46825">
    <property type="entry name" value="D-ALANYL-D-ALANINE-CARBOXYPEPTIDASE/ENDOPEPTIDASE AMPH"/>
    <property type="match status" value="1"/>
</dbReference>
<dbReference type="PROSITE" id="PS51318">
    <property type="entry name" value="TAT"/>
    <property type="match status" value="1"/>
</dbReference>
<dbReference type="SUPFAM" id="SSF56601">
    <property type="entry name" value="beta-lactamase/transpeptidase-like"/>
    <property type="match status" value="1"/>
</dbReference>
<dbReference type="EC" id="3.4.16.4" evidence="2"/>
<accession>A0A7W7HIJ4</accession>
<dbReference type="InterPro" id="IPR050491">
    <property type="entry name" value="AmpC-like"/>
</dbReference>
<dbReference type="GO" id="GO:0009002">
    <property type="term" value="F:serine-type D-Ala-D-Ala carboxypeptidase activity"/>
    <property type="evidence" value="ECO:0007669"/>
    <property type="project" value="UniProtKB-EC"/>
</dbReference>
<dbReference type="RefSeq" id="WP_188123225.1">
    <property type="nucleotide sequence ID" value="NZ_BOMP01000140.1"/>
</dbReference>
<feature type="domain" description="Beta-lactamase-related" evidence="1">
    <location>
        <begin position="65"/>
        <end position="345"/>
    </location>
</feature>
<organism evidence="2 3">
    <name type="scientific">Actinoplanes lobatus</name>
    <dbReference type="NCBI Taxonomy" id="113568"/>
    <lineage>
        <taxon>Bacteria</taxon>
        <taxon>Bacillati</taxon>
        <taxon>Actinomycetota</taxon>
        <taxon>Actinomycetes</taxon>
        <taxon>Micromonosporales</taxon>
        <taxon>Micromonosporaceae</taxon>
        <taxon>Actinoplanes</taxon>
    </lineage>
</organism>
<name>A0A7W7HIJ4_9ACTN</name>
<sequence>MEITRGNTETMLSRRTVLAGSAAAAVAATVGATSPAEASSSGLDRAALQAALDRIGATGATAALARVDSPSGSWRGASGVAELGRPAKPPVGGQFRVGSITKTFVATVILQLAAEKRLRLDDTLQRWLPGAIPNGARITIRQLLQHTSGVFDYTEVLFATLDDVLRARYRTFRPEELVALAAARPPVFEPGTSWSYSNTNYVLLGLIIQKITKHAYARAVGNRILRPLRLHGTEVPGTDATIDGPHAHGYEPIEQDGEIVPLDFTDLNPSMAYAAGEIVSTTADLNRFYRALLGGRLLRPAQLTEMLGNPAGEIGYGLGIFQQPLPGGPTLWGHTGGIFGYLTYSFSTADAKTQLTVSINPWIGDFGPALTDLALLAFGVTASTARTLAPVVPFPMPGVRFPAS</sequence>
<dbReference type="Pfam" id="PF00144">
    <property type="entry name" value="Beta-lactamase"/>
    <property type="match status" value="1"/>
</dbReference>
<dbReference type="AlphaFoldDB" id="A0A7W7HIJ4"/>
<protein>
    <submittedName>
        <fullName evidence="2">D-alanyl-D-alanine carboxypeptidase</fullName>
        <ecNumber evidence="2">3.4.16.4</ecNumber>
    </submittedName>
</protein>
<dbReference type="InterPro" id="IPR012338">
    <property type="entry name" value="Beta-lactam/transpept-like"/>
</dbReference>
<comment type="caution">
    <text evidence="2">The sequence shown here is derived from an EMBL/GenBank/DDBJ whole genome shotgun (WGS) entry which is preliminary data.</text>
</comment>
<keyword evidence="2" id="KW-0121">Carboxypeptidase</keyword>
<dbReference type="EMBL" id="JACHNC010000001">
    <property type="protein sequence ID" value="MBB4751152.1"/>
    <property type="molecule type" value="Genomic_DNA"/>
</dbReference>
<proteinExistence type="predicted"/>
<evidence type="ECO:0000259" key="1">
    <source>
        <dbReference type="Pfam" id="PF00144"/>
    </source>
</evidence>
<reference evidence="2 3" key="1">
    <citation type="submission" date="2020-08" db="EMBL/GenBank/DDBJ databases">
        <title>Sequencing the genomes of 1000 actinobacteria strains.</title>
        <authorList>
            <person name="Klenk H.-P."/>
        </authorList>
    </citation>
    <scope>NUCLEOTIDE SEQUENCE [LARGE SCALE GENOMIC DNA]</scope>
    <source>
        <strain evidence="2 3">DSM 43150</strain>
    </source>
</reference>
<evidence type="ECO:0000313" key="2">
    <source>
        <dbReference type="EMBL" id="MBB4751152.1"/>
    </source>
</evidence>
<keyword evidence="2" id="KW-0645">Protease</keyword>
<dbReference type="InterPro" id="IPR006311">
    <property type="entry name" value="TAT_signal"/>
</dbReference>
<dbReference type="Proteomes" id="UP000590511">
    <property type="component" value="Unassembled WGS sequence"/>
</dbReference>
<gene>
    <name evidence="2" type="ORF">BJ964_005313</name>
</gene>
<dbReference type="Gene3D" id="3.40.710.10">
    <property type="entry name" value="DD-peptidase/beta-lactamase superfamily"/>
    <property type="match status" value="1"/>
</dbReference>
<keyword evidence="2" id="KW-0378">Hydrolase</keyword>
<dbReference type="PANTHER" id="PTHR46825:SF7">
    <property type="entry name" value="D-ALANYL-D-ALANINE CARBOXYPEPTIDASE"/>
    <property type="match status" value="1"/>
</dbReference>
<evidence type="ECO:0000313" key="3">
    <source>
        <dbReference type="Proteomes" id="UP000590511"/>
    </source>
</evidence>
<dbReference type="InterPro" id="IPR001466">
    <property type="entry name" value="Beta-lactam-related"/>
</dbReference>